<keyword evidence="8" id="KW-1185">Reference proteome</keyword>
<dbReference type="Pfam" id="PF01636">
    <property type="entry name" value="APH"/>
    <property type="match status" value="1"/>
</dbReference>
<dbReference type="PANTHER" id="PTHR34273">
    <property type="entry name" value="METHYLTHIORIBOSE KINASE"/>
    <property type="match status" value="1"/>
</dbReference>
<gene>
    <name evidence="7" type="ORF">GCM10022239_05970</name>
</gene>
<dbReference type="InterPro" id="IPR002575">
    <property type="entry name" value="Aminoglycoside_PTrfase"/>
</dbReference>
<sequence>MSRPSREIVLDPDNVLGYLRERGVLRADEPARAERMSGGVSNEVLTVSGESVDVVVKQALERLRVQEEWLADPSRILAEADALVLVGELTPDDIPPVIDVDRENLILTIARAPRDWKNWKTELLAGRASEAVAVRLGEALARWHSATAGRPELSSRFDQDHFRELRISPYYLWSAGCNPEVSAAIGELADSLLAPGRCLVHGDFSPKNVLTDGDAAWVLDWEVAHYGHPVFDVAFLSSHLLLKSIHRPERATAYHRCAEAFLGSYRHALSPTLHLDDRELALHTACLLLARVDGKSPVEYLGPEGQDRVRSLAIDTLTRSDSAIETLWENSAQQYGY</sequence>
<dbReference type="InterPro" id="IPR011009">
    <property type="entry name" value="Kinase-like_dom_sf"/>
</dbReference>
<comment type="caution">
    <text evidence="7">The sequence shown here is derived from an EMBL/GenBank/DDBJ whole genome shotgun (WGS) entry which is preliminary data.</text>
</comment>
<evidence type="ECO:0000313" key="7">
    <source>
        <dbReference type="EMBL" id="GAA3732347.1"/>
    </source>
</evidence>
<evidence type="ECO:0000256" key="1">
    <source>
        <dbReference type="ARBA" id="ARBA00010165"/>
    </source>
</evidence>
<evidence type="ECO:0000256" key="2">
    <source>
        <dbReference type="ARBA" id="ARBA00022679"/>
    </source>
</evidence>
<dbReference type="PANTHER" id="PTHR34273:SF2">
    <property type="entry name" value="METHYLTHIORIBOSE KINASE"/>
    <property type="match status" value="1"/>
</dbReference>
<proteinExistence type="inferred from homology"/>
<dbReference type="Gene3D" id="3.90.1200.10">
    <property type="match status" value="1"/>
</dbReference>
<evidence type="ECO:0000313" key="8">
    <source>
        <dbReference type="Proteomes" id="UP001501004"/>
    </source>
</evidence>
<dbReference type="SUPFAM" id="SSF56112">
    <property type="entry name" value="Protein kinase-like (PK-like)"/>
    <property type="match status" value="1"/>
</dbReference>
<comment type="similarity">
    <text evidence="1">Belongs to the methylthioribose kinase family.</text>
</comment>
<keyword evidence="5" id="KW-0067">ATP-binding</keyword>
<feature type="domain" description="Aminoglycoside phosphotransferase" evidence="6">
    <location>
        <begin position="122"/>
        <end position="259"/>
    </location>
</feature>
<evidence type="ECO:0000256" key="3">
    <source>
        <dbReference type="ARBA" id="ARBA00022741"/>
    </source>
</evidence>
<evidence type="ECO:0000256" key="4">
    <source>
        <dbReference type="ARBA" id="ARBA00022777"/>
    </source>
</evidence>
<dbReference type="RefSeq" id="WP_344753567.1">
    <property type="nucleotide sequence ID" value="NZ_BAABAE010000002.1"/>
</dbReference>
<protein>
    <submittedName>
        <fullName evidence="7">Aminoglycoside phosphotransferase family protein</fullName>
    </submittedName>
</protein>
<evidence type="ECO:0000259" key="6">
    <source>
        <dbReference type="Pfam" id="PF01636"/>
    </source>
</evidence>
<dbReference type="Gene3D" id="3.30.200.20">
    <property type="entry name" value="Phosphorylase Kinase, domain 1"/>
    <property type="match status" value="1"/>
</dbReference>
<reference evidence="8" key="1">
    <citation type="journal article" date="2019" name="Int. J. Syst. Evol. Microbiol.">
        <title>The Global Catalogue of Microorganisms (GCM) 10K type strain sequencing project: providing services to taxonomists for standard genome sequencing and annotation.</title>
        <authorList>
            <consortium name="The Broad Institute Genomics Platform"/>
            <consortium name="The Broad Institute Genome Sequencing Center for Infectious Disease"/>
            <person name="Wu L."/>
            <person name="Ma J."/>
        </authorList>
    </citation>
    <scope>NUCLEOTIDE SEQUENCE [LARGE SCALE GENOMIC DNA]</scope>
    <source>
        <strain evidence="8">JCM 16949</strain>
    </source>
</reference>
<evidence type="ECO:0000256" key="5">
    <source>
        <dbReference type="ARBA" id="ARBA00022840"/>
    </source>
</evidence>
<keyword evidence="3" id="KW-0547">Nucleotide-binding</keyword>
<keyword evidence="4" id="KW-0418">Kinase</keyword>
<organism evidence="7 8">
    <name type="scientific">Leifsonella bigeumensis</name>
    <dbReference type="NCBI Taxonomy" id="433643"/>
    <lineage>
        <taxon>Bacteria</taxon>
        <taxon>Bacillati</taxon>
        <taxon>Actinomycetota</taxon>
        <taxon>Actinomycetes</taxon>
        <taxon>Micrococcales</taxon>
        <taxon>Microbacteriaceae</taxon>
        <taxon>Leifsonella</taxon>
    </lineage>
</organism>
<accession>A0ABP7F657</accession>
<dbReference type="Proteomes" id="UP001501004">
    <property type="component" value="Unassembled WGS sequence"/>
</dbReference>
<dbReference type="EMBL" id="BAABAE010000002">
    <property type="protein sequence ID" value="GAA3732347.1"/>
    <property type="molecule type" value="Genomic_DNA"/>
</dbReference>
<keyword evidence="2" id="KW-0808">Transferase</keyword>
<name>A0ABP7F657_9MICO</name>